<comment type="similarity">
    <text evidence="1 5">Belongs to the glycosyl hydrolase 43 family.</text>
</comment>
<evidence type="ECO:0000256" key="2">
    <source>
        <dbReference type="ARBA" id="ARBA00022801"/>
    </source>
</evidence>
<dbReference type="SUPFAM" id="SSF75005">
    <property type="entry name" value="Arabinanase/levansucrase/invertase"/>
    <property type="match status" value="1"/>
</dbReference>
<dbReference type="InterPro" id="IPR006710">
    <property type="entry name" value="Glyco_hydro_43"/>
</dbReference>
<feature type="chain" id="PRO_5026341096" evidence="6">
    <location>
        <begin position="19"/>
        <end position="377"/>
    </location>
</feature>
<dbReference type="InterPro" id="IPR023296">
    <property type="entry name" value="Glyco_hydro_beta-prop_sf"/>
</dbReference>
<evidence type="ECO:0000256" key="3">
    <source>
        <dbReference type="ARBA" id="ARBA00023295"/>
    </source>
</evidence>
<dbReference type="PROSITE" id="PS51257">
    <property type="entry name" value="PROKAR_LIPOPROTEIN"/>
    <property type="match status" value="1"/>
</dbReference>
<dbReference type="KEGG" id="mcos:GM418_28755"/>
<proteinExistence type="inferred from homology"/>
<evidence type="ECO:0000256" key="6">
    <source>
        <dbReference type="SAM" id="SignalP"/>
    </source>
</evidence>
<dbReference type="InterPro" id="IPR051795">
    <property type="entry name" value="Glycosyl_Hydrlase_43"/>
</dbReference>
<feature type="signal peptide" evidence="6">
    <location>
        <begin position="1"/>
        <end position="18"/>
    </location>
</feature>
<keyword evidence="6" id="KW-0732">Signal</keyword>
<reference evidence="7 8" key="1">
    <citation type="submission" date="2019-11" db="EMBL/GenBank/DDBJ databases">
        <authorList>
            <person name="Zheng R.K."/>
            <person name="Sun C.M."/>
        </authorList>
    </citation>
    <scope>NUCLEOTIDE SEQUENCE [LARGE SCALE GENOMIC DNA]</scope>
    <source>
        <strain evidence="7 8">WC007</strain>
    </source>
</reference>
<gene>
    <name evidence="7" type="ORF">GM418_28755</name>
</gene>
<evidence type="ECO:0000256" key="5">
    <source>
        <dbReference type="RuleBase" id="RU361187"/>
    </source>
</evidence>
<protein>
    <submittedName>
        <fullName evidence="7">Family 43 glycosylhydrolase</fullName>
    </submittedName>
</protein>
<evidence type="ECO:0000313" key="8">
    <source>
        <dbReference type="Proteomes" id="UP000428260"/>
    </source>
</evidence>
<evidence type="ECO:0000313" key="7">
    <source>
        <dbReference type="EMBL" id="QGY47516.1"/>
    </source>
</evidence>
<keyword evidence="3 5" id="KW-0326">Glycosidase</keyword>
<dbReference type="EMBL" id="CP046401">
    <property type="protein sequence ID" value="QGY47516.1"/>
    <property type="molecule type" value="Genomic_DNA"/>
</dbReference>
<dbReference type="RefSeq" id="WP_158871476.1">
    <property type="nucleotide sequence ID" value="NZ_CP046401.1"/>
</dbReference>
<dbReference type="PANTHER" id="PTHR42812:SF5">
    <property type="entry name" value="ENDO-ARABINASE"/>
    <property type="match status" value="1"/>
</dbReference>
<evidence type="ECO:0000256" key="4">
    <source>
        <dbReference type="PIRSR" id="PIRSR606710-2"/>
    </source>
</evidence>
<dbReference type="Gene3D" id="2.115.10.20">
    <property type="entry name" value="Glycosyl hydrolase domain, family 43"/>
    <property type="match status" value="1"/>
</dbReference>
<sequence length="377" mass="44000">MFKRLLTIIFLAFLFACGHEKLQTFSYQNPISKGIDEKGLRDCQVLKEGDWWYLTGTAWPHWAREEKNGNLNQGVPLYKSKDLKQWQFIKYIVLRPDSNSWYYRRFWAPEVHKINEKYYATFNCRNSNLGYNWQQMGYAVADNIEGPYEVVTKDKPLAQGNDLTFFEDTDGKVYAFWHNIDEEGEYWMGSAEIDLDNAKFISEPKMAITTGKRDVKMDEDGTPVKIYQVGRYQKVVTKCYEWDSAHIEGAYVIKRNGIYYLFYSSNTRGYEIGYATATNINGPWVKGRNNPIYGAKIKERSEARGFAFDDDPDSPFQQVGHNEVFTGYDGRLWISCHGINKITKKPFLVIDPIDFNEKGEILQRKPSYTIQTITWKK</sequence>
<feature type="site" description="Important for catalytic activity, responsible for pKa modulation of the active site Glu and correct orientation of both the proton donor and substrate" evidence="4">
    <location>
        <position position="162"/>
    </location>
</feature>
<name>A0A6I6JWK8_9BACT</name>
<keyword evidence="2 5" id="KW-0378">Hydrolase</keyword>
<dbReference type="GO" id="GO:0005975">
    <property type="term" value="P:carbohydrate metabolic process"/>
    <property type="evidence" value="ECO:0007669"/>
    <property type="project" value="InterPro"/>
</dbReference>
<accession>A0A6I6JWK8</accession>
<dbReference type="Pfam" id="PF04616">
    <property type="entry name" value="Glyco_hydro_43"/>
    <property type="match status" value="1"/>
</dbReference>
<keyword evidence="8" id="KW-1185">Reference proteome</keyword>
<organism evidence="7 8">
    <name type="scientific">Maribellus comscasis</name>
    <dbReference type="NCBI Taxonomy" id="2681766"/>
    <lineage>
        <taxon>Bacteria</taxon>
        <taxon>Pseudomonadati</taxon>
        <taxon>Bacteroidota</taxon>
        <taxon>Bacteroidia</taxon>
        <taxon>Marinilabiliales</taxon>
        <taxon>Prolixibacteraceae</taxon>
        <taxon>Maribellus</taxon>
    </lineage>
</organism>
<dbReference type="GO" id="GO:0004553">
    <property type="term" value="F:hydrolase activity, hydrolyzing O-glycosyl compounds"/>
    <property type="evidence" value="ECO:0007669"/>
    <property type="project" value="InterPro"/>
</dbReference>
<evidence type="ECO:0000256" key="1">
    <source>
        <dbReference type="ARBA" id="ARBA00009865"/>
    </source>
</evidence>
<dbReference type="PANTHER" id="PTHR42812">
    <property type="entry name" value="BETA-XYLOSIDASE"/>
    <property type="match status" value="1"/>
</dbReference>
<dbReference type="Proteomes" id="UP000428260">
    <property type="component" value="Chromosome"/>
</dbReference>
<dbReference type="AlphaFoldDB" id="A0A6I6JWK8"/>